<sequence length="81" mass="9057">MGIEYQIKFAVPAGYDPSALIKKLPDAIERPSMADIYSYALEPAGFYFVDHLVNPAIASLALRRLIDEALRHGERVEIIEP</sequence>
<dbReference type="AlphaFoldDB" id="A0A6S7BZ29"/>
<name>A0A6S7BZ29_9BURK</name>
<dbReference type="RefSeq" id="WP_175194187.1">
    <property type="nucleotide sequence ID" value="NZ_CADIJO010000024.1"/>
</dbReference>
<dbReference type="EMBL" id="CADIJO010000024">
    <property type="protein sequence ID" value="CAB3733482.1"/>
    <property type="molecule type" value="Genomic_DNA"/>
</dbReference>
<gene>
    <name evidence="1" type="ORF">LMG3458_05059</name>
</gene>
<dbReference type="Proteomes" id="UP000494111">
    <property type="component" value="Unassembled WGS sequence"/>
</dbReference>
<protein>
    <submittedName>
        <fullName evidence="1">Uncharacterized protein</fullName>
    </submittedName>
</protein>
<accession>A0A6S7BZ29</accession>
<reference evidence="1 2" key="1">
    <citation type="submission" date="2020-04" db="EMBL/GenBank/DDBJ databases">
        <authorList>
            <person name="De Canck E."/>
        </authorList>
    </citation>
    <scope>NUCLEOTIDE SEQUENCE [LARGE SCALE GENOMIC DNA]</scope>
    <source>
        <strain evidence="1 2">LMG 3458</strain>
    </source>
</reference>
<evidence type="ECO:0000313" key="2">
    <source>
        <dbReference type="Proteomes" id="UP000494111"/>
    </source>
</evidence>
<organism evidence="1 2">
    <name type="scientific">Achromobacter deleyi</name>
    <dbReference type="NCBI Taxonomy" id="1353891"/>
    <lineage>
        <taxon>Bacteria</taxon>
        <taxon>Pseudomonadati</taxon>
        <taxon>Pseudomonadota</taxon>
        <taxon>Betaproteobacteria</taxon>
        <taxon>Burkholderiales</taxon>
        <taxon>Alcaligenaceae</taxon>
        <taxon>Achromobacter</taxon>
    </lineage>
</organism>
<proteinExistence type="predicted"/>
<evidence type="ECO:0000313" key="1">
    <source>
        <dbReference type="EMBL" id="CAB3733482.1"/>
    </source>
</evidence>